<dbReference type="AlphaFoldDB" id="A0A9D1JQK3"/>
<evidence type="ECO:0000256" key="2">
    <source>
        <dbReference type="ARBA" id="ARBA00009773"/>
    </source>
</evidence>
<comment type="caution">
    <text evidence="9">The sequence shown here is derived from an EMBL/GenBank/DDBJ whole genome shotgun (WGS) entry which is preliminary data.</text>
</comment>
<comment type="similarity">
    <text evidence="2">Belongs to the autoinducer-2 exporter (AI-2E) (TC 2.A.86) family.</text>
</comment>
<reference evidence="9" key="1">
    <citation type="submission" date="2020-10" db="EMBL/GenBank/DDBJ databases">
        <authorList>
            <person name="Gilroy R."/>
        </authorList>
    </citation>
    <scope>NUCLEOTIDE SEQUENCE</scope>
    <source>
        <strain evidence="9">CHK178-757</strain>
    </source>
</reference>
<keyword evidence="3" id="KW-0813">Transport</keyword>
<feature type="transmembrane region" description="Helical" evidence="8">
    <location>
        <begin position="264"/>
        <end position="288"/>
    </location>
</feature>
<feature type="transmembrane region" description="Helical" evidence="8">
    <location>
        <begin position="326"/>
        <end position="359"/>
    </location>
</feature>
<feature type="transmembrane region" description="Helical" evidence="8">
    <location>
        <begin position="295"/>
        <end position="314"/>
    </location>
</feature>
<dbReference type="Proteomes" id="UP000823927">
    <property type="component" value="Unassembled WGS sequence"/>
</dbReference>
<feature type="transmembrane region" description="Helical" evidence="8">
    <location>
        <begin position="79"/>
        <end position="100"/>
    </location>
</feature>
<accession>A0A9D1JQK3</accession>
<feature type="transmembrane region" description="Helical" evidence="8">
    <location>
        <begin position="7"/>
        <end position="25"/>
    </location>
</feature>
<dbReference type="PANTHER" id="PTHR21716:SF53">
    <property type="entry name" value="PERMEASE PERM-RELATED"/>
    <property type="match status" value="1"/>
</dbReference>
<dbReference type="GO" id="GO:0005886">
    <property type="term" value="C:plasma membrane"/>
    <property type="evidence" value="ECO:0007669"/>
    <property type="project" value="UniProtKB-SubCell"/>
</dbReference>
<feature type="transmembrane region" description="Helical" evidence="8">
    <location>
        <begin position="173"/>
        <end position="192"/>
    </location>
</feature>
<feature type="transmembrane region" description="Helical" evidence="8">
    <location>
        <begin position="31"/>
        <end position="58"/>
    </location>
</feature>
<dbReference type="GO" id="GO:0055085">
    <property type="term" value="P:transmembrane transport"/>
    <property type="evidence" value="ECO:0007669"/>
    <property type="project" value="TreeGrafter"/>
</dbReference>
<dbReference type="EMBL" id="DVIT01000027">
    <property type="protein sequence ID" value="HIS47311.1"/>
    <property type="molecule type" value="Genomic_DNA"/>
</dbReference>
<dbReference type="PANTHER" id="PTHR21716">
    <property type="entry name" value="TRANSMEMBRANE PROTEIN"/>
    <property type="match status" value="1"/>
</dbReference>
<keyword evidence="4" id="KW-1003">Cell membrane</keyword>
<evidence type="ECO:0000256" key="8">
    <source>
        <dbReference type="SAM" id="Phobius"/>
    </source>
</evidence>
<evidence type="ECO:0000256" key="3">
    <source>
        <dbReference type="ARBA" id="ARBA00022448"/>
    </source>
</evidence>
<keyword evidence="7 8" id="KW-0472">Membrane</keyword>
<sequence length="393" mass="42653">MKIEWRTCFRVGVSVFLLYLCIQYWPAVARIISAALGAASPLFVGCAIAYFVNILMRFYERHYFPKKTAGVIAKSRRGICMVAAFLTLIIILILLITLIVPELVSCIGVIVSALPAAIDSIVDMLTEANIFPENIMEQLNAVDWESKMGQLLDLLANGAGTVVNAVVSAASSFFSSLVTVLVGFIFSVYLLIGKERLAGQCKRLMERYLRPSWNRKALYVLNVLNESFNNYIVGQCVEAVILGTLCTLGMLILRLPYATMVGTLIAFTALIPVAGAYIGGAVGALMNFSVSPEKALIFLIFLVLLQQVEGNLIYPKVVGSSLGLPALWVLAAVTVGGGIMGVTGMLLGVPVASALYRLLKNDLNMKRLTDAVQMEKETDASVKNPGKSVRKRK</sequence>
<evidence type="ECO:0000256" key="1">
    <source>
        <dbReference type="ARBA" id="ARBA00004651"/>
    </source>
</evidence>
<evidence type="ECO:0000256" key="5">
    <source>
        <dbReference type="ARBA" id="ARBA00022692"/>
    </source>
</evidence>
<evidence type="ECO:0000256" key="6">
    <source>
        <dbReference type="ARBA" id="ARBA00022989"/>
    </source>
</evidence>
<evidence type="ECO:0000313" key="9">
    <source>
        <dbReference type="EMBL" id="HIS47311.1"/>
    </source>
</evidence>
<comment type="subcellular location">
    <subcellularLocation>
        <location evidence="1">Cell membrane</location>
        <topology evidence="1">Multi-pass membrane protein</topology>
    </subcellularLocation>
</comment>
<organism evidence="9 10">
    <name type="scientific">Candidatus Scybalocola faecigallinarum</name>
    <dbReference type="NCBI Taxonomy" id="2840941"/>
    <lineage>
        <taxon>Bacteria</taxon>
        <taxon>Bacillati</taxon>
        <taxon>Bacillota</taxon>
        <taxon>Clostridia</taxon>
        <taxon>Lachnospirales</taxon>
        <taxon>Lachnospiraceae</taxon>
        <taxon>Lachnospiraceae incertae sedis</taxon>
        <taxon>Candidatus Scybalocola (ex Gilroy et al. 2021)</taxon>
    </lineage>
</organism>
<keyword evidence="5 8" id="KW-0812">Transmembrane</keyword>
<dbReference type="Pfam" id="PF01594">
    <property type="entry name" value="AI-2E_transport"/>
    <property type="match status" value="1"/>
</dbReference>
<proteinExistence type="inferred from homology"/>
<reference evidence="9" key="2">
    <citation type="journal article" date="2021" name="PeerJ">
        <title>Extensive microbial diversity within the chicken gut microbiome revealed by metagenomics and culture.</title>
        <authorList>
            <person name="Gilroy R."/>
            <person name="Ravi A."/>
            <person name="Getino M."/>
            <person name="Pursley I."/>
            <person name="Horton D.L."/>
            <person name="Alikhan N.F."/>
            <person name="Baker D."/>
            <person name="Gharbi K."/>
            <person name="Hall N."/>
            <person name="Watson M."/>
            <person name="Adriaenssens E.M."/>
            <person name="Foster-Nyarko E."/>
            <person name="Jarju S."/>
            <person name="Secka A."/>
            <person name="Antonio M."/>
            <person name="Oren A."/>
            <person name="Chaudhuri R.R."/>
            <person name="La Ragione R."/>
            <person name="Hildebrand F."/>
            <person name="Pallen M.J."/>
        </authorList>
    </citation>
    <scope>NUCLEOTIDE SEQUENCE</scope>
    <source>
        <strain evidence="9">CHK178-757</strain>
    </source>
</reference>
<evidence type="ECO:0000256" key="4">
    <source>
        <dbReference type="ARBA" id="ARBA00022475"/>
    </source>
</evidence>
<evidence type="ECO:0000256" key="7">
    <source>
        <dbReference type="ARBA" id="ARBA00023136"/>
    </source>
</evidence>
<protein>
    <submittedName>
        <fullName evidence="9">AI-2E family transporter</fullName>
    </submittedName>
</protein>
<evidence type="ECO:0000313" key="10">
    <source>
        <dbReference type="Proteomes" id="UP000823927"/>
    </source>
</evidence>
<gene>
    <name evidence="9" type="ORF">IAB46_07110</name>
</gene>
<name>A0A9D1JQK3_9FIRM</name>
<keyword evidence="6 8" id="KW-1133">Transmembrane helix</keyword>
<dbReference type="InterPro" id="IPR002549">
    <property type="entry name" value="AI-2E-like"/>
</dbReference>
<feature type="transmembrane region" description="Helical" evidence="8">
    <location>
        <begin position="231"/>
        <end position="252"/>
    </location>
</feature>